<name>A0A0Q3WZ54_9BACI</name>
<dbReference type="EMBL" id="LJJC01000004">
    <property type="protein sequence ID" value="KQL55132.1"/>
    <property type="molecule type" value="Genomic_DNA"/>
</dbReference>
<keyword evidence="5" id="KW-0186">Copper</keyword>
<dbReference type="InterPro" id="IPR006122">
    <property type="entry name" value="HMA_Cu_ion-bd"/>
</dbReference>
<reference evidence="8 9" key="1">
    <citation type="submission" date="2015-09" db="EMBL/GenBank/DDBJ databases">
        <title>Genome sequencing project for genomic taxonomy and phylogenomics of Bacillus-like bacteria.</title>
        <authorList>
            <person name="Liu B."/>
            <person name="Wang J."/>
            <person name="Zhu Y."/>
            <person name="Liu G."/>
            <person name="Chen Q."/>
            <person name="Chen Z."/>
            <person name="Lan J."/>
            <person name="Che J."/>
            <person name="Ge C."/>
            <person name="Shi H."/>
            <person name="Pan Z."/>
            <person name="Liu X."/>
        </authorList>
    </citation>
    <scope>NUCLEOTIDE SEQUENCE [LARGE SCALE GENOMIC DNA]</scope>
    <source>
        <strain evidence="8 9">LMG 18435</strain>
    </source>
</reference>
<evidence type="ECO:0000256" key="3">
    <source>
        <dbReference type="ARBA" id="ARBA00022490"/>
    </source>
</evidence>
<keyword evidence="4" id="KW-0479">Metal-binding</keyword>
<comment type="subcellular location">
    <subcellularLocation>
        <location evidence="1">Cytoplasm</location>
    </subcellularLocation>
</comment>
<dbReference type="SUPFAM" id="SSF55008">
    <property type="entry name" value="HMA, heavy metal-associated domain"/>
    <property type="match status" value="1"/>
</dbReference>
<dbReference type="InterPro" id="IPR017969">
    <property type="entry name" value="Heavy-metal-associated_CS"/>
</dbReference>
<dbReference type="PRINTS" id="PR00944">
    <property type="entry name" value="CUEXPORT"/>
</dbReference>
<dbReference type="Proteomes" id="UP000051888">
    <property type="component" value="Unassembled WGS sequence"/>
</dbReference>
<dbReference type="Pfam" id="PF00403">
    <property type="entry name" value="HMA"/>
    <property type="match status" value="1"/>
</dbReference>
<dbReference type="PATRIC" id="fig|157838.3.peg.3884"/>
<dbReference type="PANTHER" id="PTHR46594">
    <property type="entry name" value="P-TYPE CATION-TRANSPORTING ATPASE"/>
    <property type="match status" value="1"/>
</dbReference>
<dbReference type="PANTHER" id="PTHR46594:SF4">
    <property type="entry name" value="P-TYPE CATION-TRANSPORTING ATPASE"/>
    <property type="match status" value="1"/>
</dbReference>
<dbReference type="InterPro" id="IPR006121">
    <property type="entry name" value="HMA_dom"/>
</dbReference>
<dbReference type="GO" id="GO:0006825">
    <property type="term" value="P:copper ion transport"/>
    <property type="evidence" value="ECO:0007669"/>
    <property type="project" value="InterPro"/>
</dbReference>
<dbReference type="STRING" id="157838.AN964_17535"/>
<dbReference type="AlphaFoldDB" id="A0A0Q3WZ54"/>
<organism evidence="8 9">
    <name type="scientific">Heyndrickxia shackletonii</name>
    <dbReference type="NCBI Taxonomy" id="157838"/>
    <lineage>
        <taxon>Bacteria</taxon>
        <taxon>Bacillati</taxon>
        <taxon>Bacillota</taxon>
        <taxon>Bacilli</taxon>
        <taxon>Bacillales</taxon>
        <taxon>Bacillaceae</taxon>
        <taxon>Heyndrickxia</taxon>
    </lineage>
</organism>
<proteinExistence type="predicted"/>
<accession>A0A0Q3WZ54</accession>
<evidence type="ECO:0000313" key="9">
    <source>
        <dbReference type="Proteomes" id="UP000051888"/>
    </source>
</evidence>
<dbReference type="OrthoDB" id="9813965at2"/>
<dbReference type="InterPro" id="IPR049740">
    <property type="entry name" value="CopZ"/>
</dbReference>
<dbReference type="FunFam" id="3.30.70.100:FF:000001">
    <property type="entry name" value="ATPase copper transporting beta"/>
    <property type="match status" value="1"/>
</dbReference>
<dbReference type="GO" id="GO:0005737">
    <property type="term" value="C:cytoplasm"/>
    <property type="evidence" value="ECO:0007669"/>
    <property type="project" value="UniProtKB-SubCell"/>
</dbReference>
<evidence type="ECO:0000259" key="7">
    <source>
        <dbReference type="PROSITE" id="PS50846"/>
    </source>
</evidence>
<dbReference type="PROSITE" id="PS50846">
    <property type="entry name" value="HMA_2"/>
    <property type="match status" value="1"/>
</dbReference>
<evidence type="ECO:0000256" key="1">
    <source>
        <dbReference type="ARBA" id="ARBA00004496"/>
    </source>
</evidence>
<dbReference type="InterPro" id="IPR000428">
    <property type="entry name" value="Cu-bd"/>
</dbReference>
<keyword evidence="3" id="KW-0963">Cytoplasm</keyword>
<dbReference type="NCBIfam" id="NF033795">
    <property type="entry name" value="chaper_CopZ_Bs"/>
    <property type="match status" value="1"/>
</dbReference>
<keyword evidence="9" id="KW-1185">Reference proteome</keyword>
<dbReference type="RefSeq" id="WP_055740928.1">
    <property type="nucleotide sequence ID" value="NZ_JAAIWL010000068.1"/>
</dbReference>
<feature type="domain" description="HMA" evidence="7">
    <location>
        <begin position="2"/>
        <end position="68"/>
    </location>
</feature>
<evidence type="ECO:0000256" key="6">
    <source>
        <dbReference type="ARBA" id="ARBA00023186"/>
    </source>
</evidence>
<evidence type="ECO:0000313" key="8">
    <source>
        <dbReference type="EMBL" id="KQL55132.1"/>
    </source>
</evidence>
<dbReference type="GO" id="GO:0005507">
    <property type="term" value="F:copper ion binding"/>
    <property type="evidence" value="ECO:0007669"/>
    <property type="project" value="InterPro"/>
</dbReference>
<keyword evidence="6" id="KW-0143">Chaperone</keyword>
<protein>
    <recommendedName>
        <fullName evidence="2">Copper chaperone CopZ</fullName>
    </recommendedName>
</protein>
<evidence type="ECO:0000256" key="5">
    <source>
        <dbReference type="ARBA" id="ARBA00023008"/>
    </source>
</evidence>
<dbReference type="CDD" id="cd00371">
    <property type="entry name" value="HMA"/>
    <property type="match status" value="1"/>
</dbReference>
<evidence type="ECO:0000256" key="4">
    <source>
        <dbReference type="ARBA" id="ARBA00022723"/>
    </source>
</evidence>
<dbReference type="NCBIfam" id="TIGR00003">
    <property type="entry name" value="copper ion binding protein"/>
    <property type="match status" value="1"/>
</dbReference>
<evidence type="ECO:0000256" key="2">
    <source>
        <dbReference type="ARBA" id="ARBA00015313"/>
    </source>
</evidence>
<sequence length="74" mass="8023">MKKLTLEVLGMSCGHCVNSIEGSVGALNGVEKVKVHLSEGLVDIEFNPEAVTLEQIKETIDDQGYEVKGERAHV</sequence>
<dbReference type="InterPro" id="IPR036163">
    <property type="entry name" value="HMA_dom_sf"/>
</dbReference>
<dbReference type="Gene3D" id="3.30.70.100">
    <property type="match status" value="1"/>
</dbReference>
<dbReference type="PROSITE" id="PS01047">
    <property type="entry name" value="HMA_1"/>
    <property type="match status" value="1"/>
</dbReference>
<comment type="caution">
    <text evidence="8">The sequence shown here is derived from an EMBL/GenBank/DDBJ whole genome shotgun (WGS) entry which is preliminary data.</text>
</comment>
<gene>
    <name evidence="8" type="ORF">AN964_17535</name>
</gene>